<evidence type="ECO:0000259" key="8">
    <source>
        <dbReference type="PROSITE" id="PS50893"/>
    </source>
</evidence>
<feature type="domain" description="ABC transporter" evidence="8">
    <location>
        <begin position="2"/>
        <end position="246"/>
    </location>
</feature>
<dbReference type="Pfam" id="PF00005">
    <property type="entry name" value="ABC_tran"/>
    <property type="match status" value="2"/>
</dbReference>
<comment type="similarity">
    <text evidence="4">Belongs to the ABC transporter superfamily. ABCF family. YheS subfamily.</text>
</comment>
<dbReference type="SMART" id="SM00382">
    <property type="entry name" value="AAA"/>
    <property type="match status" value="2"/>
</dbReference>
<dbReference type="PROSITE" id="PS50893">
    <property type="entry name" value="ABC_TRANSPORTER_2"/>
    <property type="match status" value="2"/>
</dbReference>
<evidence type="ECO:0000256" key="6">
    <source>
        <dbReference type="SAM" id="Coils"/>
    </source>
</evidence>
<name>A0AAJ4NN49_9GAMM</name>
<reference evidence="9 10" key="1">
    <citation type="submission" date="2021-06" db="EMBL/GenBank/DDBJ databases">
        <title>Ulceroglandular infection and bacteremia caused by Francisella salimarina in an immunocompromised patient, France.</title>
        <authorList>
            <person name="Hennebique A."/>
            <person name="Caspar Y."/>
            <person name="Maurin M."/>
            <person name="Boisset S."/>
            <person name="Pelloux I."/>
            <person name="Gallego-Hernanz M.P."/>
            <person name="Burucoa C."/>
            <person name="Cazenave-Roblot F."/>
            <person name="Plouzeau C."/>
            <person name="Rammaert B."/>
        </authorList>
    </citation>
    <scope>NUCLEOTIDE SEQUENCE [LARGE SCALE GENOMIC DNA]</scope>
    <source>
        <strain evidence="9 10">CHUGA-F75</strain>
    </source>
</reference>
<keyword evidence="10" id="KW-1185">Reference proteome</keyword>
<evidence type="ECO:0000256" key="1">
    <source>
        <dbReference type="ARBA" id="ARBA00022737"/>
    </source>
</evidence>
<sequence>MIFFKNVSYQVEIKELFDSINFSIFPNQKIGLVGKNGTGKTTLFNLVQGNLTPDKGDIEIAKNTRIVTVKQEVDDFEAKVIDYVVNGIESLKQLKIQMQKSLESENFVDYSKYHEEYESLGGYAIESQAGKLLSGLGFSISHLQQRVKELSGGWQIRLNLAQALLQESDILLLDEPTNHLDLDAVLWLEEYLQEYKGSLLLISHDRIFLDNVVKQIFYIDNKNIDTYTGNYSSYEKQSYEQKVLQQKQFEKQQKHIAHLQSFVDRFKAKASKAKQAQSRVKMLEKIQRIEAVKSDSEFSFEFKQVKEHLGGTLVSLQNTDLGYGDKKILNNVKLNIYNEMRIGLLGLNGAGKSTLIKSLIGDIEILSGKIEKHPNLRVGYFSQHSLDMLDSEASPLLHMQRLDSQATQEKLRTFLGSFNFVGDKALAKAGTFSGGEKARLALAMIVYQEPNFLLLDEPTNHLDIGVREALTVALQSFQGAIILVSHDRFLLESTVDEYMLVGEGQVKPFDGDMKDYYKYILEVKKSENNTSNIAVQSNNDAKKQDRKLSADKRKQLKPLQDKVKKLERALEKLQQQDQQMQEVLQNQDLYDDKQKLQQTLLDHSLLKEKIEQTELEWFEALQELESLKEMKN</sequence>
<dbReference type="Proteomes" id="UP000683421">
    <property type="component" value="Chromosome"/>
</dbReference>
<keyword evidence="6" id="KW-0175">Coiled coil</keyword>
<dbReference type="RefSeq" id="WP_216691758.1">
    <property type="nucleotide sequence ID" value="NZ_CP076680.1"/>
</dbReference>
<evidence type="ECO:0000256" key="4">
    <source>
        <dbReference type="ARBA" id="ARBA00061571"/>
    </source>
</evidence>
<keyword evidence="2" id="KW-0547">Nucleotide-binding</keyword>
<keyword evidence="3 9" id="KW-0067">ATP-binding</keyword>
<feature type="domain" description="ABC transporter" evidence="8">
    <location>
        <begin position="314"/>
        <end position="528"/>
    </location>
</feature>
<dbReference type="GO" id="GO:0016887">
    <property type="term" value="F:ATP hydrolysis activity"/>
    <property type="evidence" value="ECO:0007669"/>
    <property type="project" value="InterPro"/>
</dbReference>
<evidence type="ECO:0000313" key="10">
    <source>
        <dbReference type="Proteomes" id="UP000683421"/>
    </source>
</evidence>
<dbReference type="InterPro" id="IPR003593">
    <property type="entry name" value="AAA+_ATPase"/>
</dbReference>
<dbReference type="PANTHER" id="PTHR19211:SF14">
    <property type="entry name" value="ATP-BINDING CASSETTE SUB-FAMILY F MEMBER 1"/>
    <property type="match status" value="1"/>
</dbReference>
<dbReference type="KEGG" id="fsr:KQR59_05480"/>
<evidence type="ECO:0000256" key="5">
    <source>
        <dbReference type="ARBA" id="ARBA00069073"/>
    </source>
</evidence>
<dbReference type="InterPro" id="IPR003439">
    <property type="entry name" value="ABC_transporter-like_ATP-bd"/>
</dbReference>
<dbReference type="FunFam" id="3.40.50.300:FF:002053">
    <property type="entry name" value="ABC transporter ATP-binding protein"/>
    <property type="match status" value="1"/>
</dbReference>
<accession>A0AAJ4NN49</accession>
<dbReference type="FunFam" id="3.40.50.300:FF:000011">
    <property type="entry name" value="Putative ABC transporter ATP-binding component"/>
    <property type="match status" value="1"/>
</dbReference>
<dbReference type="EMBL" id="CP076680">
    <property type="protein sequence ID" value="QWU98566.1"/>
    <property type="molecule type" value="Genomic_DNA"/>
</dbReference>
<dbReference type="CDD" id="cd03221">
    <property type="entry name" value="ABCF_EF-3"/>
    <property type="match status" value="2"/>
</dbReference>
<evidence type="ECO:0000256" key="2">
    <source>
        <dbReference type="ARBA" id="ARBA00022741"/>
    </source>
</evidence>
<evidence type="ECO:0000256" key="7">
    <source>
        <dbReference type="SAM" id="MobiDB-lite"/>
    </source>
</evidence>
<gene>
    <name evidence="9" type="ORF">KQR59_05480</name>
</gene>
<dbReference type="InterPro" id="IPR017871">
    <property type="entry name" value="ABC_transporter-like_CS"/>
</dbReference>
<dbReference type="PANTHER" id="PTHR19211">
    <property type="entry name" value="ATP-BINDING TRANSPORT PROTEIN-RELATED"/>
    <property type="match status" value="1"/>
</dbReference>
<feature type="region of interest" description="Disordered" evidence="7">
    <location>
        <begin position="531"/>
        <end position="553"/>
    </location>
</feature>
<dbReference type="AlphaFoldDB" id="A0AAJ4NN49"/>
<dbReference type="PROSITE" id="PS00211">
    <property type="entry name" value="ABC_TRANSPORTER_1"/>
    <property type="match status" value="1"/>
</dbReference>
<dbReference type="InterPro" id="IPR050611">
    <property type="entry name" value="ABCF"/>
</dbReference>
<organism evidence="9 10">
    <name type="scientific">Francisella salimarina</name>
    <dbReference type="NCBI Taxonomy" id="2599927"/>
    <lineage>
        <taxon>Bacteria</taxon>
        <taxon>Pseudomonadati</taxon>
        <taxon>Pseudomonadota</taxon>
        <taxon>Gammaproteobacteria</taxon>
        <taxon>Thiotrichales</taxon>
        <taxon>Francisellaceae</taxon>
        <taxon>Francisella</taxon>
    </lineage>
</organism>
<dbReference type="GO" id="GO:0005524">
    <property type="term" value="F:ATP binding"/>
    <property type="evidence" value="ECO:0007669"/>
    <property type="project" value="UniProtKB-KW"/>
</dbReference>
<evidence type="ECO:0000256" key="3">
    <source>
        <dbReference type="ARBA" id="ARBA00022840"/>
    </source>
</evidence>
<proteinExistence type="inferred from homology"/>
<dbReference type="Pfam" id="PF12848">
    <property type="entry name" value="ABC_tran_Xtn"/>
    <property type="match status" value="1"/>
</dbReference>
<dbReference type="InterPro" id="IPR032781">
    <property type="entry name" value="ABC_tran_Xtn"/>
</dbReference>
<keyword evidence="1" id="KW-0677">Repeat</keyword>
<protein>
    <recommendedName>
        <fullName evidence="5">Probable ATP-binding protein YheS</fullName>
    </recommendedName>
</protein>
<feature type="coiled-coil region" evidence="6">
    <location>
        <begin position="556"/>
        <end position="616"/>
    </location>
</feature>
<evidence type="ECO:0000313" key="9">
    <source>
        <dbReference type="EMBL" id="QWU98566.1"/>
    </source>
</evidence>
<feature type="compositionally biased region" description="Basic and acidic residues" evidence="7">
    <location>
        <begin position="540"/>
        <end position="553"/>
    </location>
</feature>